<comment type="caution">
    <text evidence="1">The sequence shown here is derived from an EMBL/GenBank/DDBJ whole genome shotgun (WGS) entry which is preliminary data.</text>
</comment>
<sequence>MKKTFITSFFMIGFTVAGFSQTINPINTALMTKAQVFTNEVMLNCHSSHSNDSMQFIANAEILTRIEVTTESYQSAETYKLLSTVALKNKCNPSLTRDELNFNPSNFNPLKYFLNWYPGTITKYRVDNTNYVIIVHPKL</sequence>
<dbReference type="AlphaFoldDB" id="A0A5M6CDW6"/>
<dbReference type="RefSeq" id="WP_150033063.1">
    <property type="nucleotide sequence ID" value="NZ_VWSH01000003.1"/>
</dbReference>
<proteinExistence type="predicted"/>
<name>A0A5M6CDW6_9BACT</name>
<reference evidence="1 2" key="1">
    <citation type="submission" date="2019-09" db="EMBL/GenBank/DDBJ databases">
        <title>Genome sequence and assembly of Taibaiella sp.</title>
        <authorList>
            <person name="Chhetri G."/>
        </authorList>
    </citation>
    <scope>NUCLEOTIDE SEQUENCE [LARGE SCALE GENOMIC DNA]</scope>
    <source>
        <strain evidence="1 2">KVB11</strain>
    </source>
</reference>
<organism evidence="1 2">
    <name type="scientific">Taibaiella lutea</name>
    <dbReference type="NCBI Taxonomy" id="2608001"/>
    <lineage>
        <taxon>Bacteria</taxon>
        <taxon>Pseudomonadati</taxon>
        <taxon>Bacteroidota</taxon>
        <taxon>Chitinophagia</taxon>
        <taxon>Chitinophagales</taxon>
        <taxon>Chitinophagaceae</taxon>
        <taxon>Taibaiella</taxon>
    </lineage>
</organism>
<gene>
    <name evidence="1" type="ORF">F0919_12270</name>
</gene>
<protein>
    <submittedName>
        <fullName evidence="1">Uncharacterized protein</fullName>
    </submittedName>
</protein>
<accession>A0A5M6CDW6</accession>
<dbReference type="EMBL" id="VWSH01000003">
    <property type="protein sequence ID" value="KAA5533316.1"/>
    <property type="molecule type" value="Genomic_DNA"/>
</dbReference>
<dbReference type="Proteomes" id="UP000323632">
    <property type="component" value="Unassembled WGS sequence"/>
</dbReference>
<keyword evidence="2" id="KW-1185">Reference proteome</keyword>
<evidence type="ECO:0000313" key="1">
    <source>
        <dbReference type="EMBL" id="KAA5533316.1"/>
    </source>
</evidence>
<evidence type="ECO:0000313" key="2">
    <source>
        <dbReference type="Proteomes" id="UP000323632"/>
    </source>
</evidence>